<protein>
    <submittedName>
        <fullName evidence="1">Uncharacterized protein</fullName>
    </submittedName>
</protein>
<accession>A0ACD1GXY7</accession>
<evidence type="ECO:0000313" key="2">
    <source>
        <dbReference type="Proteomes" id="UP000249661"/>
    </source>
</evidence>
<keyword evidence="2" id="KW-1185">Reference proteome</keyword>
<organism evidence="1 2">
    <name type="scientific">Aspergillus aculeatinus CBS 121060</name>
    <dbReference type="NCBI Taxonomy" id="1448322"/>
    <lineage>
        <taxon>Eukaryota</taxon>
        <taxon>Fungi</taxon>
        <taxon>Dikarya</taxon>
        <taxon>Ascomycota</taxon>
        <taxon>Pezizomycotina</taxon>
        <taxon>Eurotiomycetes</taxon>
        <taxon>Eurotiomycetidae</taxon>
        <taxon>Eurotiales</taxon>
        <taxon>Aspergillaceae</taxon>
        <taxon>Aspergillus</taxon>
        <taxon>Aspergillus subgen. Circumdati</taxon>
    </lineage>
</organism>
<reference evidence="1" key="1">
    <citation type="submission" date="2018-02" db="EMBL/GenBank/DDBJ databases">
        <title>The genomes of Aspergillus section Nigri reveals drivers in fungal speciation.</title>
        <authorList>
            <consortium name="DOE Joint Genome Institute"/>
            <person name="Vesth T.C."/>
            <person name="Nybo J."/>
            <person name="Theobald S."/>
            <person name="Brandl J."/>
            <person name="Frisvad J.C."/>
            <person name="Nielsen K.F."/>
            <person name="Lyhne E.K."/>
            <person name="Kogle M.E."/>
            <person name="Kuo A."/>
            <person name="Riley R."/>
            <person name="Clum A."/>
            <person name="Nolan M."/>
            <person name="Lipzen A."/>
            <person name="Salamov A."/>
            <person name="Henrissat B."/>
            <person name="Wiebenga A."/>
            <person name="De vries R.P."/>
            <person name="Grigoriev I.V."/>
            <person name="Mortensen U.H."/>
            <person name="Andersen M.R."/>
            <person name="Baker S.E."/>
        </authorList>
    </citation>
    <scope>NUCLEOTIDE SEQUENCE</scope>
    <source>
        <strain evidence="1">CBS 121060</strain>
    </source>
</reference>
<dbReference type="EMBL" id="KZ824985">
    <property type="protein sequence ID" value="RAH66172.1"/>
    <property type="molecule type" value="Genomic_DNA"/>
</dbReference>
<proteinExistence type="predicted"/>
<gene>
    <name evidence="1" type="ORF">BO66DRAFT_189214</name>
</gene>
<evidence type="ECO:0000313" key="1">
    <source>
        <dbReference type="EMBL" id="RAH66172.1"/>
    </source>
</evidence>
<name>A0ACD1GXY7_9EURO</name>
<sequence length="129" mass="14537">MPGLYRARLRNERSLRPSTGPSLHLVSFASASLSLSLSLALSPAPSVLRVRTFRFLDDPQIRFQNFPNFVEWISPVICGTKPAPLWKHSTAAPSDQLVSARHPAYFWPRTGTNSLQYDNNEPILGWVEF</sequence>
<dbReference type="Proteomes" id="UP000249661">
    <property type="component" value="Unassembled WGS sequence"/>
</dbReference>